<reference evidence="13 14" key="1">
    <citation type="journal article" date="2015" name="Parasit. Vectors">
        <title>Draft genome of the scabies mite.</title>
        <authorList>
            <person name="Rider S.D.Jr."/>
            <person name="Morgan M.S."/>
            <person name="Arlian L.G."/>
        </authorList>
    </citation>
    <scope>NUCLEOTIDE SEQUENCE [LARGE SCALE GENOMIC DNA]</scope>
    <source>
        <strain evidence="13">Arlian Lab</strain>
    </source>
</reference>
<evidence type="ECO:0000256" key="2">
    <source>
        <dbReference type="ARBA" id="ARBA00004906"/>
    </source>
</evidence>
<dbReference type="Gene3D" id="2.170.150.20">
    <property type="entry name" value="Peptide methionine sulfoxide reductase"/>
    <property type="match status" value="1"/>
</dbReference>
<accession>A0A131ZXR2</accession>
<dbReference type="InterPro" id="IPR004910">
    <property type="entry name" value="Yippee/Mis18/Cereblon"/>
</dbReference>
<comment type="caution">
    <text evidence="13">The sequence shown here is derived from an EMBL/GenBank/DDBJ whole genome shotgun (WGS) entry which is preliminary data.</text>
</comment>
<dbReference type="SUPFAM" id="SSF88697">
    <property type="entry name" value="PUA domain-like"/>
    <property type="match status" value="1"/>
</dbReference>
<evidence type="ECO:0000313" key="13">
    <source>
        <dbReference type="EMBL" id="KPM03289.1"/>
    </source>
</evidence>
<dbReference type="InterPro" id="IPR046336">
    <property type="entry name" value="Lon_prtase_N_sf"/>
</dbReference>
<evidence type="ECO:0000256" key="10">
    <source>
        <dbReference type="ARBA" id="ARBA00030079"/>
    </source>
</evidence>
<dbReference type="Gene3D" id="2.30.130.40">
    <property type="entry name" value="LON domain-like"/>
    <property type="match status" value="1"/>
</dbReference>
<keyword evidence="5" id="KW-0479">Metal-binding</keyword>
<dbReference type="SMART" id="SM00464">
    <property type="entry name" value="LON"/>
    <property type="match status" value="1"/>
</dbReference>
<evidence type="ECO:0000256" key="12">
    <source>
        <dbReference type="ARBA" id="ARBA00046796"/>
    </source>
</evidence>
<comment type="pathway">
    <text evidence="2">Protein modification; protein ubiquitination.</text>
</comment>
<dbReference type="Pfam" id="PF02190">
    <property type="entry name" value="LON_substr_bdg"/>
    <property type="match status" value="1"/>
</dbReference>
<evidence type="ECO:0000256" key="1">
    <source>
        <dbReference type="ARBA" id="ARBA00004123"/>
    </source>
</evidence>
<proteinExistence type="inferred from homology"/>
<dbReference type="EMBL" id="JXLN01004507">
    <property type="protein sequence ID" value="KPM03289.1"/>
    <property type="molecule type" value="Genomic_DNA"/>
</dbReference>
<keyword evidence="9" id="KW-0539">Nucleus</keyword>
<evidence type="ECO:0000256" key="9">
    <source>
        <dbReference type="ARBA" id="ARBA00023242"/>
    </source>
</evidence>
<dbReference type="Proteomes" id="UP000616769">
    <property type="component" value="Unassembled WGS sequence"/>
</dbReference>
<dbReference type="AlphaFoldDB" id="A0A131ZXR2"/>
<evidence type="ECO:0000256" key="4">
    <source>
        <dbReference type="ARBA" id="ARBA00014394"/>
    </source>
</evidence>
<evidence type="ECO:0000256" key="3">
    <source>
        <dbReference type="ARBA" id="ARBA00005293"/>
    </source>
</evidence>
<evidence type="ECO:0000256" key="8">
    <source>
        <dbReference type="ARBA" id="ARBA00022843"/>
    </source>
</evidence>
<gene>
    <name evidence="13" type="ORF">QR98_0017190</name>
</gene>
<keyword evidence="7" id="KW-0862">Zinc</keyword>
<dbReference type="Gene3D" id="1.20.58.1480">
    <property type="match status" value="1"/>
</dbReference>
<dbReference type="CDD" id="cd15777">
    <property type="entry name" value="CRBN_C_like"/>
    <property type="match status" value="1"/>
</dbReference>
<dbReference type="InterPro" id="IPR034750">
    <property type="entry name" value="CULT"/>
</dbReference>
<name>A0A131ZXR2_SARSC</name>
<dbReference type="GO" id="GO:0005634">
    <property type="term" value="C:nucleus"/>
    <property type="evidence" value="ECO:0007669"/>
    <property type="project" value="UniProtKB-SubCell"/>
</dbReference>
<evidence type="ECO:0000256" key="6">
    <source>
        <dbReference type="ARBA" id="ARBA00022786"/>
    </source>
</evidence>
<organism evidence="13 14">
    <name type="scientific">Sarcoptes scabiei</name>
    <name type="common">Itch mite</name>
    <name type="synonym">Acarus scabiei</name>
    <dbReference type="NCBI Taxonomy" id="52283"/>
    <lineage>
        <taxon>Eukaryota</taxon>
        <taxon>Metazoa</taxon>
        <taxon>Ecdysozoa</taxon>
        <taxon>Arthropoda</taxon>
        <taxon>Chelicerata</taxon>
        <taxon>Arachnida</taxon>
        <taxon>Acari</taxon>
        <taxon>Acariformes</taxon>
        <taxon>Sarcoptiformes</taxon>
        <taxon>Astigmata</taxon>
        <taxon>Psoroptidia</taxon>
        <taxon>Sarcoptoidea</taxon>
        <taxon>Sarcoptidae</taxon>
        <taxon>Sarcoptinae</taxon>
        <taxon>Sarcoptes</taxon>
    </lineage>
</organism>
<evidence type="ECO:0000256" key="11">
    <source>
        <dbReference type="ARBA" id="ARBA00046075"/>
    </source>
</evidence>
<keyword evidence="8" id="KW-0832">Ubl conjugation</keyword>
<dbReference type="Pfam" id="PF03226">
    <property type="entry name" value="Yippee-Mis18"/>
    <property type="match status" value="1"/>
</dbReference>
<comment type="similarity">
    <text evidence="3">Belongs to the CRBN family.</text>
</comment>
<dbReference type="InterPro" id="IPR003111">
    <property type="entry name" value="Lon_prtase_N"/>
</dbReference>
<protein>
    <recommendedName>
        <fullName evidence="4">Protein cereblon</fullName>
    </recommendedName>
    <alternativeName>
        <fullName evidence="10">Protein ohgata</fullName>
    </alternativeName>
</protein>
<evidence type="ECO:0000256" key="5">
    <source>
        <dbReference type="ARBA" id="ARBA00022723"/>
    </source>
</evidence>
<dbReference type="InterPro" id="IPR015947">
    <property type="entry name" value="PUA-like_sf"/>
</dbReference>
<comment type="subcellular location">
    <subcellularLocation>
        <location evidence="1">Nucleus</location>
    </subcellularLocation>
</comment>
<sequence length="482" mass="55805">MDSSDLNISPDNNLDDADSETSSLIQSGFFNINFILEFFCSHQTFHLSTEDEDEEELFQNELLISRPQVFSITDIFSSNNPVQREIINLCDENTSQNTALNLNYDISLPIKHSYLGNLENIESARHLFNPRSLVRLKILYLNGQEIPLTFRVANMIACMENVIKSPSRTLGIKVGHRDDSYGTTAEIRSYSYKEHGILSVVVEGRQRFQIVDDNPGPIGYRESLVRILPEVDLHDYYKPLINIEKRIQRKHVWYLNSVPKFATDQYDNRFLMENLKSILSQIFQSRIKNGEFSFPLDAMSFSYFVAMSIPFPDAIKIRLLQMDCVNFRLRLEYLLLNMNFKFICSTCTASICDRSSLLVMSKLGSSGVFVNSHGIIHELYTVSKVSNIERYSEYDENFSWFPNYGWIIFNCRLCKTHLGWEFKTKNPDLSPQTFFALTKNAIHLEFRLNDQSRSDPGEIFQKDFASAIMTQINNLSNIERRD</sequence>
<dbReference type="GO" id="GO:0016567">
    <property type="term" value="P:protein ubiquitination"/>
    <property type="evidence" value="ECO:0007669"/>
    <property type="project" value="UniProtKB-UniPathway"/>
</dbReference>
<keyword evidence="6" id="KW-0833">Ubl conjugation pathway</keyword>
<dbReference type="VEuPathDB" id="VectorBase:SSCA003507"/>
<evidence type="ECO:0000256" key="7">
    <source>
        <dbReference type="ARBA" id="ARBA00022833"/>
    </source>
</evidence>
<dbReference type="GO" id="GO:0046872">
    <property type="term" value="F:metal ion binding"/>
    <property type="evidence" value="ECO:0007669"/>
    <property type="project" value="UniProtKB-KW"/>
</dbReference>
<dbReference type="FunFam" id="2.170.150.20:FF:000007">
    <property type="entry name" value="Protein cereblon"/>
    <property type="match status" value="1"/>
</dbReference>
<comment type="subunit">
    <text evidence="12">Likely a component of a DCX (DDB1-CUL4-X-box) protein ligase complex. May interact with pic/DDB1.</text>
</comment>
<evidence type="ECO:0000313" key="14">
    <source>
        <dbReference type="Proteomes" id="UP000616769"/>
    </source>
</evidence>
<dbReference type="OrthoDB" id="267517at2759"/>
<dbReference type="PROSITE" id="PS51788">
    <property type="entry name" value="CULT"/>
    <property type="match status" value="1"/>
</dbReference>
<dbReference type="UniPathway" id="UPA00143"/>
<comment type="function">
    <text evidence="11">Substrate recognition component of a DCX (DDB1-CUL4-X-box) E3 protein ligase complex that mediates the ubiquitination and subsequent proteasomal degradation of target proteins. Has an essential role in mediating growth by negatively regulating insulin signaling. It also has a role in maintaining presynaptic function in the neuromuscular junction synapses of third-instar larvae.</text>
</comment>